<comment type="caution">
    <text evidence="1">The sequence shown here is derived from an EMBL/GenBank/DDBJ whole genome shotgun (WGS) entry which is preliminary data.</text>
</comment>
<reference evidence="1" key="1">
    <citation type="submission" date="2018-01" db="EMBL/GenBank/DDBJ databases">
        <authorList>
            <person name="Krukenberg V."/>
        </authorList>
    </citation>
    <scope>NUCLEOTIDE SEQUENCE</scope>
    <source>
        <strain evidence="1">E20ANME2</strain>
    </source>
</reference>
<gene>
    <name evidence="1" type="ORF">C4B59_06990</name>
</gene>
<sequence>MGRKRPVRQYQQFAGICRSFRVAVPVPHAPGIDDAALMLHEQLRVEDRWRPDSRIQHQSADPCGAVPVRYFEVSGHLNTPLA</sequence>
<accession>A0AC61L3Q3</accession>
<evidence type="ECO:0000313" key="2">
    <source>
        <dbReference type="Proteomes" id="UP000248329"/>
    </source>
</evidence>
<proteinExistence type="predicted"/>
<organism evidence="1 2">
    <name type="scientific">Candidatus Methanogaster sp</name>
    <dbReference type="NCBI Taxonomy" id="3386292"/>
    <lineage>
        <taxon>Archaea</taxon>
        <taxon>Methanobacteriati</taxon>
        <taxon>Methanobacteriota</taxon>
        <taxon>Stenosarchaea group</taxon>
        <taxon>Methanomicrobia</taxon>
        <taxon>Methanosarcinales</taxon>
        <taxon>ANME-2 cluster</taxon>
        <taxon>Candidatus Methanogasteraceae</taxon>
        <taxon>Candidatus Methanogaster</taxon>
    </lineage>
</organism>
<dbReference type="Proteomes" id="UP000248329">
    <property type="component" value="Unassembled WGS sequence"/>
</dbReference>
<dbReference type="EMBL" id="PQXF01000010">
    <property type="protein sequence ID" value="PXF60905.1"/>
    <property type="molecule type" value="Genomic_DNA"/>
</dbReference>
<evidence type="ECO:0000313" key="1">
    <source>
        <dbReference type="EMBL" id="PXF60905.1"/>
    </source>
</evidence>
<name>A0AC61L3Q3_9EURY</name>
<protein>
    <submittedName>
        <fullName evidence="1">Uncharacterized protein</fullName>
    </submittedName>
</protein>